<dbReference type="GO" id="GO:0030479">
    <property type="term" value="C:actin cortical patch"/>
    <property type="evidence" value="ECO:0007669"/>
    <property type="project" value="TreeGrafter"/>
</dbReference>
<feature type="compositionally biased region" description="Basic and acidic residues" evidence="1">
    <location>
        <begin position="317"/>
        <end position="344"/>
    </location>
</feature>
<dbReference type="GeneID" id="59287498"/>
<feature type="region of interest" description="Disordered" evidence="1">
    <location>
        <begin position="13"/>
        <end position="101"/>
    </location>
</feature>
<comment type="caution">
    <text evidence="3">The sequence shown here is derived from an EMBL/GenBank/DDBJ whole genome shotgun (WGS) entry which is preliminary data.</text>
</comment>
<organism evidence="3 4">
    <name type="scientific">Letharia columbiana</name>
    <dbReference type="NCBI Taxonomy" id="112416"/>
    <lineage>
        <taxon>Eukaryota</taxon>
        <taxon>Fungi</taxon>
        <taxon>Dikarya</taxon>
        <taxon>Ascomycota</taxon>
        <taxon>Pezizomycotina</taxon>
        <taxon>Lecanoromycetes</taxon>
        <taxon>OSLEUM clade</taxon>
        <taxon>Lecanoromycetidae</taxon>
        <taxon>Lecanorales</taxon>
        <taxon>Lecanorineae</taxon>
        <taxon>Parmeliaceae</taxon>
        <taxon>Letharia</taxon>
    </lineage>
</organism>
<dbReference type="AlphaFoldDB" id="A0A8H6FWW3"/>
<feature type="compositionally biased region" description="Polar residues" evidence="1">
    <location>
        <begin position="872"/>
        <end position="882"/>
    </location>
</feature>
<feature type="compositionally biased region" description="Polar residues" evidence="1">
    <location>
        <begin position="137"/>
        <end position="150"/>
    </location>
</feature>
<dbReference type="InterPro" id="IPR052935">
    <property type="entry name" value="Mg2+_PAP"/>
</dbReference>
<feature type="region of interest" description="Disordered" evidence="1">
    <location>
        <begin position="669"/>
        <end position="855"/>
    </location>
</feature>
<evidence type="ECO:0000313" key="3">
    <source>
        <dbReference type="EMBL" id="KAF6236207.1"/>
    </source>
</evidence>
<evidence type="ECO:0000256" key="1">
    <source>
        <dbReference type="SAM" id="MobiDB-lite"/>
    </source>
</evidence>
<protein>
    <recommendedName>
        <fullName evidence="2">Phosphatidate phosphatase APP1 catalytic domain-containing protein</fullName>
    </recommendedName>
</protein>
<feature type="region of interest" description="Disordered" evidence="1">
    <location>
        <begin position="126"/>
        <end position="158"/>
    </location>
</feature>
<feature type="compositionally biased region" description="Polar residues" evidence="1">
    <location>
        <begin position="39"/>
        <end position="86"/>
    </location>
</feature>
<feature type="compositionally biased region" description="Polar residues" evidence="1">
    <location>
        <begin position="16"/>
        <end position="25"/>
    </location>
</feature>
<accession>A0A8H6FWW3</accession>
<feature type="compositionally biased region" description="Basic and acidic residues" evidence="1">
    <location>
        <begin position="366"/>
        <end position="378"/>
    </location>
</feature>
<dbReference type="GO" id="GO:0008195">
    <property type="term" value="F:phosphatidate phosphatase activity"/>
    <property type="evidence" value="ECO:0007669"/>
    <property type="project" value="InterPro"/>
</dbReference>
<feature type="region of interest" description="Disordered" evidence="1">
    <location>
        <begin position="180"/>
        <end position="208"/>
    </location>
</feature>
<dbReference type="InterPro" id="IPR019236">
    <property type="entry name" value="APP1_cat"/>
</dbReference>
<keyword evidence="4" id="KW-1185">Reference proteome</keyword>
<name>A0A8H6FWW3_9LECA</name>
<evidence type="ECO:0000313" key="4">
    <source>
        <dbReference type="Proteomes" id="UP000578531"/>
    </source>
</evidence>
<reference evidence="3 4" key="1">
    <citation type="journal article" date="2020" name="Genomics">
        <title>Complete, high-quality genomes from long-read metagenomic sequencing of two wolf lichen thalli reveals enigmatic genome architecture.</title>
        <authorList>
            <person name="McKenzie S.K."/>
            <person name="Walston R.F."/>
            <person name="Allen J.L."/>
        </authorList>
    </citation>
    <scope>NUCLEOTIDE SEQUENCE [LARGE SCALE GENOMIC DNA]</scope>
    <source>
        <strain evidence="3">WasteWater2</strain>
    </source>
</reference>
<dbReference type="EMBL" id="JACCJC010000021">
    <property type="protein sequence ID" value="KAF6236207.1"/>
    <property type="molecule type" value="Genomic_DNA"/>
</dbReference>
<dbReference type="PANTHER" id="PTHR28208:SF3">
    <property type="entry name" value="PHOSPHATIDATE PHOSPHATASE APP1"/>
    <property type="match status" value="1"/>
</dbReference>
<feature type="compositionally biased region" description="Polar residues" evidence="1">
    <location>
        <begin position="815"/>
        <end position="855"/>
    </location>
</feature>
<feature type="region of interest" description="Disordered" evidence="1">
    <location>
        <begin position="872"/>
        <end position="951"/>
    </location>
</feature>
<dbReference type="Proteomes" id="UP000578531">
    <property type="component" value="Unassembled WGS sequence"/>
</dbReference>
<gene>
    <name evidence="3" type="ORF">HO173_005837</name>
</gene>
<dbReference type="PANTHER" id="PTHR28208">
    <property type="entry name" value="PHOSPHATIDATE PHOSPHATASE APP1"/>
    <property type="match status" value="1"/>
</dbReference>
<dbReference type="InterPro" id="IPR017210">
    <property type="entry name" value="APP1"/>
</dbReference>
<feature type="region of interest" description="Disordered" evidence="1">
    <location>
        <begin position="226"/>
        <end position="248"/>
    </location>
</feature>
<dbReference type="Pfam" id="PF09949">
    <property type="entry name" value="APP1_cat"/>
    <property type="match status" value="1"/>
</dbReference>
<feature type="region of interest" description="Disordered" evidence="1">
    <location>
        <begin position="300"/>
        <end position="422"/>
    </location>
</feature>
<feature type="compositionally biased region" description="Pro residues" evidence="1">
    <location>
        <begin position="793"/>
        <end position="812"/>
    </location>
</feature>
<feature type="compositionally biased region" description="Low complexity" evidence="1">
    <location>
        <begin position="301"/>
        <end position="314"/>
    </location>
</feature>
<proteinExistence type="predicted"/>
<feature type="domain" description="Phosphatidate phosphatase APP1 catalytic" evidence="2">
    <location>
        <begin position="512"/>
        <end position="661"/>
    </location>
</feature>
<evidence type="ECO:0000259" key="2">
    <source>
        <dbReference type="Pfam" id="PF09949"/>
    </source>
</evidence>
<feature type="compositionally biased region" description="Low complexity" evidence="1">
    <location>
        <begin position="716"/>
        <end position="729"/>
    </location>
</feature>
<dbReference type="RefSeq" id="XP_037165559.1">
    <property type="nucleotide sequence ID" value="XM_037307750.1"/>
</dbReference>
<feature type="compositionally biased region" description="Polar residues" evidence="1">
    <location>
        <begin position="674"/>
        <end position="686"/>
    </location>
</feature>
<dbReference type="OrthoDB" id="2117591at2759"/>
<sequence>MFKIQSDTEIFKVGNPASSSSMTMKQRSDQSKFKGASSVVRSTLKRSSGLLQPPTLLSTPRCSANIAPQPSLRQLSQPGSVKPNTATKDDGARCYGRASRRQRKAAGKGILWRLAGRRRISGIFGTKDARSSPIPAITSSGHSTMESGYTSAPERGTRRRKLAGYLKAANELRQSYQQSYGLGSQRDGSADEDRNSIPGAFPDATVSRNGDEEMLLFPSYTVRHSVRKGQQRDVPGATQDIRSNKGTGDAEYWQRQWEKYEDQNAVVDVDVRGWVYAPHRGQMTRKNRLLVGIARQLSGIPAPSSSRASSPNSSHHARVEARKARQEEEMAEKEAESITRKGQGEADIAWRGGYSEAPGRDEDDTKESSKSSSPDHSRPASPEQRNTRASEMARPISNSSLRGEQYDSGTKTFSNRTSWSHPSEMTSAELNAANAHMMVRLKPFLSTPLVSTTLTVFFYNDSNSKSHTITTNEAGHFSLRAALDFVPTNVRVLASDKLSATEEVHISEPTGISMISDIDDTIKHSGIGNGAREIFRNAFIRDLKDLTIDGVKEWYSTLADLDVKFHYVSNSPWQLYPVLVSYFAQAGLPKGSFHLKQYTGMLQGIFEPVAERKKGTLERILSDFPERRFILAGDSGEADLELYTDIVLANPGRVLGVFIRDVTTSKPPAFFDSSMKSMRSRGSQSPLRGRSKDDSGIPIKKQLGEKPPALPPRQASHSTNTHSSENSGGPIMGTLIDFDDEPTPGIHHSMTDPAVSEAERKLSTTSNKSLPPSRPSKPKALRSTSGAEQPSSSTPPPQSVPRKPAPPPPNPKPRQYSTPQENPSQPNEPSPLSQTQNVSPPGSRASSLERQSYRSAVRNKVTSAYNALPSLYSTSPYAQQPPTSDPAKPQSNSRPPPPVPPRRNLTSYPAAAAHYATNRLSGGWSGYSNDGSSGGGGGSSDDANGNEQVLSKKEEMWMRRWARAKEIFDEKGVVLRAWRVGEDVADEAVRLVEGTRKKMEKRG</sequence>
<dbReference type="PIRSF" id="PIRSF037464">
    <property type="entry name" value="UCP037464_APP1"/>
    <property type="match status" value="1"/>
</dbReference>
<feature type="compositionally biased region" description="Polar residues" evidence="1">
    <location>
        <begin position="396"/>
        <end position="422"/>
    </location>
</feature>